<keyword evidence="1" id="KW-1133">Transmembrane helix</keyword>
<comment type="caution">
    <text evidence="2">The sequence shown here is derived from an EMBL/GenBank/DDBJ whole genome shotgun (WGS) entry which is preliminary data.</text>
</comment>
<keyword evidence="3" id="KW-1185">Reference proteome</keyword>
<name>A0ABT5GAG8_9MOLU</name>
<dbReference type="RefSeq" id="WP_255034932.1">
    <property type="nucleotide sequence ID" value="NZ_CP101414.1"/>
</dbReference>
<evidence type="ECO:0000256" key="1">
    <source>
        <dbReference type="SAM" id="Phobius"/>
    </source>
</evidence>
<proteinExistence type="predicted"/>
<protein>
    <submittedName>
        <fullName evidence="2">Uncharacterized protein</fullName>
    </submittedName>
</protein>
<keyword evidence="1" id="KW-0812">Transmembrane</keyword>
<dbReference type="Proteomes" id="UP001220940">
    <property type="component" value="Unassembled WGS sequence"/>
</dbReference>
<keyword evidence="1" id="KW-0472">Membrane</keyword>
<evidence type="ECO:0000313" key="3">
    <source>
        <dbReference type="Proteomes" id="UP001220940"/>
    </source>
</evidence>
<sequence length="882" mass="100644">MKLFKKVFFGATLFGLGIASMMSGLYYYQKDKALDLFNIRQNDETISEVGGLNGYDPLKPNEFLKSNIAFNNHTFSTEKQAASYFLSVANNFVTRKLMIGDGIKKDPSTGEIINADGLKDINDSSFRPHKYRPAYLLQDNKYTSDQTKASLERIGKPEHYIKSPNGLIYGENEAVEDPTPNIVSDDLTEKTRDDKLDKFFKDLYYYEFEDVTKDKPTKININPLNLIDILKVKNLAIDSLILNNTNFNLKLYELNEDHTQYNKVDNAILLNKMFISNLSNKLFSVINNFLWNNLFINIKGTVNNNNKDFRVWFGVPYLSISKSASVEYELPFYLRSSTENVNKFGSFNNLDQFIDSVQSFTDPVIFRDRFLKSNPVYTAFNKIIADNYIENSDKGLFGGYKNSKINAIVHGDQGGIGWSTQIDYNNNVGIYVNPTAKFVNMSISLNINQNKINSYRVSEENITKFRNELNAAIPSSTNSQKMVLIDRIIDASIRVLTKKIFEGFDINSNTSRDDIRTYMSSVIANQLNIEFTSALTQSNEAVNIDTGAALQNLIGNLFSLNDTLNSRDKMFVIEYNDQPLFGLNILSDDNFKNIFLKRYSNELSKTAIDTLADSLKEYKKIYPNRVNSLLTNVSNTISYNPTYKKITLKPLNDDNLLVKYNVTNFDIQNLYSQFGITPTPGHKATLLNNPDDKSNSDVEPYGIIQALNNTLFSSNDNVNNKHLVNVYDVLIAWNKDGSIKPTKLAKAFNLTINPSVTNSKIIKYRSEVKPELVNVIQESKNILVLRNWLGDIVYEETYQNDQWPTEQELKNITSTATSTLTIDPSTRFLYDNGKLVRINNLHLIYEIRLGNVTRTFDKYEDAFSYIWRVIRVSSTKINNLSN</sequence>
<feature type="transmembrane region" description="Helical" evidence="1">
    <location>
        <begin position="7"/>
        <end position="28"/>
    </location>
</feature>
<reference evidence="2" key="1">
    <citation type="submission" date="2021-11" db="EMBL/GenBank/DDBJ databases">
        <title>Description of Mycoplasma bradburyaesp. nov.from sea birds: a tribute to a great mycoplasmologist.</title>
        <authorList>
            <person name="Ramirez A.S."/>
            <person name="Poveda C."/>
            <person name="Suarez-Perez A."/>
            <person name="Rosales R.S."/>
            <person name="Dijkman R."/>
            <person name="Feberwee A."/>
            <person name="Spergser J."/>
            <person name="Szostak M.P."/>
            <person name="Ressel L."/>
            <person name="Calabuig P."/>
            <person name="Catania S."/>
            <person name="Gobbo F."/>
            <person name="Timofte D."/>
            <person name="Poveda J.B."/>
        </authorList>
    </citation>
    <scope>NUCLEOTIDE SEQUENCE [LARGE SCALE GENOMIC DNA]</scope>
    <source>
        <strain evidence="2">T158</strain>
    </source>
</reference>
<accession>A0ABT5GAG8</accession>
<dbReference type="EMBL" id="JAJHZM010000011">
    <property type="protein sequence ID" value="MDC4181969.1"/>
    <property type="molecule type" value="Genomic_DNA"/>
</dbReference>
<evidence type="ECO:0000313" key="2">
    <source>
        <dbReference type="EMBL" id="MDC4181969.1"/>
    </source>
</evidence>
<gene>
    <name evidence="2" type="ORF">LNO68_02065</name>
</gene>
<organism evidence="2 3">
    <name type="scientific">Mycoplasma bradburyae</name>
    <dbReference type="NCBI Taxonomy" id="2963128"/>
    <lineage>
        <taxon>Bacteria</taxon>
        <taxon>Bacillati</taxon>
        <taxon>Mycoplasmatota</taxon>
        <taxon>Mollicutes</taxon>
        <taxon>Mycoplasmataceae</taxon>
        <taxon>Mycoplasma</taxon>
    </lineage>
</organism>